<feature type="compositionally biased region" description="Basic and acidic residues" evidence="1">
    <location>
        <begin position="32"/>
        <end position="52"/>
    </location>
</feature>
<dbReference type="VEuPathDB" id="FungiDB:I7I51_08007"/>
<accession>A0A8A1LZF4</accession>
<proteinExistence type="predicted"/>
<gene>
    <name evidence="2" type="ORF">I7I51_08007</name>
</gene>
<dbReference type="EMBL" id="CP069109">
    <property type="protein sequence ID" value="QSS58580.1"/>
    <property type="molecule type" value="Genomic_DNA"/>
</dbReference>
<name>A0A8A1LZF4_AJECA</name>
<organism evidence="2 3">
    <name type="scientific">Ajellomyces capsulatus</name>
    <name type="common">Darling's disease fungus</name>
    <name type="synonym">Histoplasma capsulatum</name>
    <dbReference type="NCBI Taxonomy" id="5037"/>
    <lineage>
        <taxon>Eukaryota</taxon>
        <taxon>Fungi</taxon>
        <taxon>Dikarya</taxon>
        <taxon>Ascomycota</taxon>
        <taxon>Pezizomycotina</taxon>
        <taxon>Eurotiomycetes</taxon>
        <taxon>Eurotiomycetidae</taxon>
        <taxon>Onygenales</taxon>
        <taxon>Ajellomycetaceae</taxon>
        <taxon>Histoplasma</taxon>
    </lineage>
</organism>
<evidence type="ECO:0000256" key="1">
    <source>
        <dbReference type="SAM" id="MobiDB-lite"/>
    </source>
</evidence>
<evidence type="ECO:0000313" key="2">
    <source>
        <dbReference type="EMBL" id="QSS58580.1"/>
    </source>
</evidence>
<evidence type="ECO:0000313" key="3">
    <source>
        <dbReference type="Proteomes" id="UP000663671"/>
    </source>
</evidence>
<feature type="non-terminal residue" evidence="2">
    <location>
        <position position="1"/>
    </location>
</feature>
<reference evidence="2" key="1">
    <citation type="submission" date="2021-01" db="EMBL/GenBank/DDBJ databases">
        <title>Chromosome-level genome assembly of a human fungal pathogen reveals clustering of transcriptionally co-regulated genes.</title>
        <authorList>
            <person name="Voorhies M."/>
            <person name="Cohen S."/>
            <person name="Shea T.P."/>
            <person name="Petrus S."/>
            <person name="Munoz J.F."/>
            <person name="Poplawski S."/>
            <person name="Goldman W.E."/>
            <person name="Michael T."/>
            <person name="Cuomo C.A."/>
            <person name="Sil A."/>
            <person name="Beyhan S."/>
        </authorList>
    </citation>
    <scope>NUCLEOTIDE SEQUENCE</scope>
    <source>
        <strain evidence="2">WU24</strain>
    </source>
</reference>
<dbReference type="Proteomes" id="UP000663671">
    <property type="component" value="Chromosome 2"/>
</dbReference>
<sequence>MTSQAAWKRTASCVGFGALDQLLKILTAPARSNERPEINNAHTKPELRREHQAGAPLPKQKGESSPRRLLFHVTVIVIVEQEHADENPLTQNPENCDC</sequence>
<protein>
    <submittedName>
        <fullName evidence="2">Uncharacterized protein</fullName>
    </submittedName>
</protein>
<feature type="region of interest" description="Disordered" evidence="1">
    <location>
        <begin position="29"/>
        <end position="66"/>
    </location>
</feature>
<dbReference type="AlphaFoldDB" id="A0A8A1LZF4"/>